<dbReference type="Pfam" id="PF09922">
    <property type="entry name" value="LiaF-like_C"/>
    <property type="match status" value="1"/>
</dbReference>
<sequence>MDLEKKSDLRASDADRDAVAHRLGDALAEGRLTPEEHAERLDELYAAKTYAELDLLTRDLPGPAGEPKISLLKDSGGTSGTPVQASNTIVAIFGGAERKGRWLAEPHTTITAAFGGVELDYRQAVLTRREVVVDVKCIFGGIDITVPPGVRVVTDVSAIFGACEDPKNDTVDPQAPVIRITGFVLFGGVSFKRRTTKERRKKHC</sequence>
<evidence type="ECO:0000313" key="4">
    <source>
        <dbReference type="Proteomes" id="UP001501237"/>
    </source>
</evidence>
<accession>A0ABP6QIT0</accession>
<evidence type="ECO:0000259" key="1">
    <source>
        <dbReference type="Pfam" id="PF08044"/>
    </source>
</evidence>
<dbReference type="InterPro" id="IPR012551">
    <property type="entry name" value="DUF1707_SHOCT-like"/>
</dbReference>
<comment type="caution">
    <text evidence="3">The sequence shown here is derived from an EMBL/GenBank/DDBJ whole genome shotgun (WGS) entry which is preliminary data.</text>
</comment>
<feature type="domain" description="DUF1707" evidence="1">
    <location>
        <begin position="9"/>
        <end position="61"/>
    </location>
</feature>
<gene>
    <name evidence="3" type="ORF">GCM10010468_66820</name>
</gene>
<evidence type="ECO:0000313" key="3">
    <source>
        <dbReference type="EMBL" id="GAA3233956.1"/>
    </source>
</evidence>
<dbReference type="RefSeq" id="WP_344836356.1">
    <property type="nucleotide sequence ID" value="NZ_BAAAUV010000025.1"/>
</dbReference>
<reference evidence="4" key="1">
    <citation type="journal article" date="2019" name="Int. J. Syst. Evol. Microbiol.">
        <title>The Global Catalogue of Microorganisms (GCM) 10K type strain sequencing project: providing services to taxonomists for standard genome sequencing and annotation.</title>
        <authorList>
            <consortium name="The Broad Institute Genomics Platform"/>
            <consortium name="The Broad Institute Genome Sequencing Center for Infectious Disease"/>
            <person name="Wu L."/>
            <person name="Ma J."/>
        </authorList>
    </citation>
    <scope>NUCLEOTIDE SEQUENCE [LARGE SCALE GENOMIC DNA]</scope>
    <source>
        <strain evidence="4">JCM 9377</strain>
    </source>
</reference>
<name>A0ABP6QIT0_9ACTN</name>
<proteinExistence type="predicted"/>
<evidence type="ECO:0008006" key="5">
    <source>
        <dbReference type="Google" id="ProtNLM"/>
    </source>
</evidence>
<keyword evidence="4" id="KW-1185">Reference proteome</keyword>
<dbReference type="PANTHER" id="PTHR40763">
    <property type="entry name" value="MEMBRANE PROTEIN-RELATED"/>
    <property type="match status" value="1"/>
</dbReference>
<evidence type="ECO:0000259" key="2">
    <source>
        <dbReference type="Pfam" id="PF09922"/>
    </source>
</evidence>
<feature type="domain" description="Cell wall-active antibiotics response LiaF-like C-terminal" evidence="2">
    <location>
        <begin position="107"/>
        <end position="164"/>
    </location>
</feature>
<dbReference type="Pfam" id="PF08044">
    <property type="entry name" value="DUF1707"/>
    <property type="match status" value="1"/>
</dbReference>
<dbReference type="EMBL" id="BAAAUV010000025">
    <property type="protein sequence ID" value="GAA3233956.1"/>
    <property type="molecule type" value="Genomic_DNA"/>
</dbReference>
<dbReference type="Proteomes" id="UP001501237">
    <property type="component" value="Unassembled WGS sequence"/>
</dbReference>
<dbReference type="PANTHER" id="PTHR40763:SF4">
    <property type="entry name" value="DUF1707 DOMAIN-CONTAINING PROTEIN"/>
    <property type="match status" value="1"/>
</dbReference>
<organism evidence="3 4">
    <name type="scientific">Actinocorallia longicatena</name>
    <dbReference type="NCBI Taxonomy" id="111803"/>
    <lineage>
        <taxon>Bacteria</taxon>
        <taxon>Bacillati</taxon>
        <taxon>Actinomycetota</taxon>
        <taxon>Actinomycetes</taxon>
        <taxon>Streptosporangiales</taxon>
        <taxon>Thermomonosporaceae</taxon>
        <taxon>Actinocorallia</taxon>
    </lineage>
</organism>
<protein>
    <recommendedName>
        <fullName evidence="5">Cell wall-active antibiotic response 4TMS protein YvqF</fullName>
    </recommendedName>
</protein>
<dbReference type="InterPro" id="IPR024425">
    <property type="entry name" value="LiaF-like_C"/>
</dbReference>